<organism evidence="2 3">
    <name type="scientific">Trypanosoma theileri</name>
    <dbReference type="NCBI Taxonomy" id="67003"/>
    <lineage>
        <taxon>Eukaryota</taxon>
        <taxon>Discoba</taxon>
        <taxon>Euglenozoa</taxon>
        <taxon>Kinetoplastea</taxon>
        <taxon>Metakinetoplastina</taxon>
        <taxon>Trypanosomatida</taxon>
        <taxon>Trypanosomatidae</taxon>
        <taxon>Trypanosoma</taxon>
    </lineage>
</organism>
<dbReference type="AlphaFoldDB" id="A0A1X0P627"/>
<keyword evidence="3" id="KW-1185">Reference proteome</keyword>
<evidence type="ECO:0000256" key="1">
    <source>
        <dbReference type="SAM" id="MobiDB-lite"/>
    </source>
</evidence>
<dbReference type="GeneID" id="39981687"/>
<name>A0A1X0P627_9TRYP</name>
<evidence type="ECO:0000313" key="2">
    <source>
        <dbReference type="EMBL" id="ORC92387.1"/>
    </source>
</evidence>
<feature type="region of interest" description="Disordered" evidence="1">
    <location>
        <begin position="45"/>
        <end position="71"/>
    </location>
</feature>
<comment type="caution">
    <text evidence="2">The sequence shown here is derived from an EMBL/GenBank/DDBJ whole genome shotgun (WGS) entry which is preliminary data.</text>
</comment>
<evidence type="ECO:0000313" key="3">
    <source>
        <dbReference type="Proteomes" id="UP000192257"/>
    </source>
</evidence>
<sequence length="240" mass="25962">MLNRSSAALASAPSLLGYALRGAAASEMLYGGVRLQHLAAAPPPLRRQQPETLPPPADSSGEAAAEGLRDGEGDGWRLLPVNIGARARAAAVRLRADDCRRRLIAQRVCAAAAAPLVFPAPPVKQSGEGHGRRGAAYFHPPSAKLSLFTRPVDCGSHTAAVDTRPAGVGVYHPRAWRPLQMLKPMPHNWSPTLRSSGVRGPNMQLMQERLDGKGFGWKRKSRSLWQQDIDTAGFRPKRFF</sequence>
<reference evidence="2 3" key="1">
    <citation type="submission" date="2017-03" db="EMBL/GenBank/DDBJ databases">
        <title>An alternative strategy for trypanosome survival in the mammalian bloodstream revealed through genome and transcriptome analysis of the ubiquitous bovine parasite Trypanosoma (Megatrypanum) theileri.</title>
        <authorList>
            <person name="Kelly S."/>
            <person name="Ivens A."/>
            <person name="Mott A."/>
            <person name="O'Neill E."/>
            <person name="Emms D."/>
            <person name="Macleod O."/>
            <person name="Voorheis P."/>
            <person name="Matthews J."/>
            <person name="Matthews K."/>
            <person name="Carrington M."/>
        </authorList>
    </citation>
    <scope>NUCLEOTIDE SEQUENCE [LARGE SCALE GENOMIC DNA]</scope>
    <source>
        <strain evidence="2">Edinburgh</strain>
    </source>
</reference>
<protein>
    <submittedName>
        <fullName evidence="2">Uncharacterized protein</fullName>
    </submittedName>
</protein>
<dbReference type="Proteomes" id="UP000192257">
    <property type="component" value="Unassembled WGS sequence"/>
</dbReference>
<dbReference type="OrthoDB" id="271017at2759"/>
<accession>A0A1X0P627</accession>
<dbReference type="STRING" id="67003.A0A1X0P627"/>
<dbReference type="VEuPathDB" id="TriTrypDB:TM35_000031400"/>
<dbReference type="EMBL" id="NBCO01000003">
    <property type="protein sequence ID" value="ORC92387.1"/>
    <property type="molecule type" value="Genomic_DNA"/>
</dbReference>
<dbReference type="RefSeq" id="XP_028886453.1">
    <property type="nucleotide sequence ID" value="XM_029021907.1"/>
</dbReference>
<proteinExistence type="predicted"/>
<gene>
    <name evidence="2" type="ORF">TM35_000031400</name>
</gene>